<dbReference type="InterPro" id="IPR000172">
    <property type="entry name" value="GMC_OxRdtase_N"/>
</dbReference>
<dbReference type="PANTHER" id="PTHR11552:SF138">
    <property type="entry name" value="DEHYDROGENASE PKFF-RELATED"/>
    <property type="match status" value="1"/>
</dbReference>
<dbReference type="InterPro" id="IPR007867">
    <property type="entry name" value="GMC_OxRtase_C"/>
</dbReference>
<name>A0A6A6Q9Z9_9PEZI</name>
<evidence type="ECO:0000256" key="3">
    <source>
        <dbReference type="PIRSR" id="PIRSR000137-1"/>
    </source>
</evidence>
<dbReference type="Pfam" id="PF00732">
    <property type="entry name" value="GMC_oxred_N"/>
    <property type="match status" value="1"/>
</dbReference>
<feature type="chain" id="PRO_5025623494" description="Glucose-methanol-choline oxidoreductase N-terminal domain-containing protein" evidence="5">
    <location>
        <begin position="21"/>
        <end position="619"/>
    </location>
</feature>
<dbReference type="SUPFAM" id="SSF51905">
    <property type="entry name" value="FAD/NAD(P)-binding domain"/>
    <property type="match status" value="1"/>
</dbReference>
<dbReference type="GO" id="GO:0044550">
    <property type="term" value="P:secondary metabolite biosynthetic process"/>
    <property type="evidence" value="ECO:0007669"/>
    <property type="project" value="TreeGrafter"/>
</dbReference>
<keyword evidence="4" id="KW-0274">FAD</keyword>
<feature type="binding site" evidence="4">
    <location>
        <begin position="598"/>
        <end position="599"/>
    </location>
    <ligand>
        <name>FAD</name>
        <dbReference type="ChEBI" id="CHEBI:57692"/>
    </ligand>
</feature>
<feature type="signal peptide" evidence="5">
    <location>
        <begin position="1"/>
        <end position="20"/>
    </location>
</feature>
<feature type="active site" description="Proton donor" evidence="3">
    <location>
        <position position="553"/>
    </location>
</feature>
<protein>
    <recommendedName>
        <fullName evidence="6">Glucose-methanol-choline oxidoreductase N-terminal domain-containing protein</fullName>
    </recommendedName>
</protein>
<evidence type="ECO:0000313" key="8">
    <source>
        <dbReference type="Proteomes" id="UP000799767"/>
    </source>
</evidence>
<dbReference type="EMBL" id="MU001631">
    <property type="protein sequence ID" value="KAF2488247.1"/>
    <property type="molecule type" value="Genomic_DNA"/>
</dbReference>
<dbReference type="PROSITE" id="PS00624">
    <property type="entry name" value="GMC_OXRED_2"/>
    <property type="match status" value="1"/>
</dbReference>
<dbReference type="SUPFAM" id="SSF54373">
    <property type="entry name" value="FAD-linked reductases, C-terminal domain"/>
    <property type="match status" value="1"/>
</dbReference>
<proteinExistence type="inferred from homology"/>
<dbReference type="RefSeq" id="XP_033594816.1">
    <property type="nucleotide sequence ID" value="XM_033732515.1"/>
</dbReference>
<dbReference type="Proteomes" id="UP000799767">
    <property type="component" value="Unassembled WGS sequence"/>
</dbReference>
<dbReference type="PIRSF" id="PIRSF000137">
    <property type="entry name" value="Alcohol_oxidase"/>
    <property type="match status" value="1"/>
</dbReference>
<organism evidence="7 8">
    <name type="scientific">Neohortaea acidophila</name>
    <dbReference type="NCBI Taxonomy" id="245834"/>
    <lineage>
        <taxon>Eukaryota</taxon>
        <taxon>Fungi</taxon>
        <taxon>Dikarya</taxon>
        <taxon>Ascomycota</taxon>
        <taxon>Pezizomycotina</taxon>
        <taxon>Dothideomycetes</taxon>
        <taxon>Dothideomycetidae</taxon>
        <taxon>Mycosphaerellales</taxon>
        <taxon>Teratosphaeriaceae</taxon>
        <taxon>Neohortaea</taxon>
    </lineage>
</organism>
<dbReference type="Pfam" id="PF05199">
    <property type="entry name" value="GMC_oxred_C"/>
    <property type="match status" value="1"/>
</dbReference>
<keyword evidence="2" id="KW-0325">Glycoprotein</keyword>
<feature type="active site" description="Proton acceptor" evidence="3">
    <location>
        <position position="597"/>
    </location>
</feature>
<dbReference type="Gene3D" id="3.50.50.60">
    <property type="entry name" value="FAD/NAD(P)-binding domain"/>
    <property type="match status" value="1"/>
</dbReference>
<keyword evidence="5" id="KW-0732">Signal</keyword>
<feature type="domain" description="Glucose-methanol-choline oxidoreductase N-terminal" evidence="6">
    <location>
        <begin position="325"/>
        <end position="339"/>
    </location>
</feature>
<dbReference type="AlphaFoldDB" id="A0A6A6Q9Z9"/>
<feature type="binding site" evidence="4">
    <location>
        <begin position="552"/>
        <end position="553"/>
    </location>
    <ligand>
        <name>FAD</name>
        <dbReference type="ChEBI" id="CHEBI:57692"/>
    </ligand>
</feature>
<evidence type="ECO:0000256" key="2">
    <source>
        <dbReference type="ARBA" id="ARBA00023180"/>
    </source>
</evidence>
<dbReference type="GeneID" id="54473517"/>
<dbReference type="GO" id="GO:0050660">
    <property type="term" value="F:flavin adenine dinucleotide binding"/>
    <property type="evidence" value="ECO:0007669"/>
    <property type="project" value="InterPro"/>
</dbReference>
<keyword evidence="8" id="KW-1185">Reference proteome</keyword>
<evidence type="ECO:0000256" key="1">
    <source>
        <dbReference type="ARBA" id="ARBA00010790"/>
    </source>
</evidence>
<dbReference type="OrthoDB" id="269227at2759"/>
<dbReference type="InterPro" id="IPR036188">
    <property type="entry name" value="FAD/NAD-bd_sf"/>
</dbReference>
<dbReference type="Gene3D" id="3.30.560.10">
    <property type="entry name" value="Glucose Oxidase, domain 3"/>
    <property type="match status" value="1"/>
</dbReference>
<sequence length="619" mass="66614">MMFSFLPAFVFAQCLALVESQSFGNLPSNNYGLQENATYDYVIVGGGTAGLAVAYRLAEDGTKSVAVVEAGGFYENDAGNTSVVPAYCTHYGDTEASAANQFPLVDWGYVTQPEQGLGGRRLHYGRGKTLGGSSAQNAMIYNRGTIGSYQEWAELVGDDSWTFDNLLPYFAKGIHYSPPNTTLRAANASVPPPANPNAYSPSGGPLQVSHPNFAQVFASFVNGAMRESGIPEQQDFSSGSLLGSQYAPLTIAYPEEERSSSESSYLRTALSSSRTNLKVYPGTLAKRVLFSTNKTATGVEFETTSYGNRNNFVLEARKEVIVSAGAFASPQLLMVSGIGPKAQLEQYNVTVIADRPGVGTNMQDHLDFGPVWQINLEYGVGADADPSLEGAIAREYLVNRTGQLTNAGVDYIGWEKLPQPYRSALSASALQELAKFPADWPEIEYEVTAAALSGGDPTKRFGTLLTIPVSPLSRGWVNITSSDTAVLPSINPNQLSAPTDRELAVQAFKRARSFFSTKAMQPILIREYMPGPNVTSDEQILEYIEATSYQNWHASCTCRMGRSNDTMAVVDSKARVLGVNGLRVVDASSFALLPPGHPQSTVYVLAEKISADILADAQS</sequence>
<keyword evidence="4" id="KW-0285">Flavoprotein</keyword>
<evidence type="ECO:0000259" key="6">
    <source>
        <dbReference type="PROSITE" id="PS00624"/>
    </source>
</evidence>
<dbReference type="GO" id="GO:0016614">
    <property type="term" value="F:oxidoreductase activity, acting on CH-OH group of donors"/>
    <property type="evidence" value="ECO:0007669"/>
    <property type="project" value="InterPro"/>
</dbReference>
<comment type="similarity">
    <text evidence="1">Belongs to the GMC oxidoreductase family.</text>
</comment>
<evidence type="ECO:0000256" key="4">
    <source>
        <dbReference type="PIRSR" id="PIRSR000137-2"/>
    </source>
</evidence>
<comment type="cofactor">
    <cofactor evidence="4">
        <name>FAD</name>
        <dbReference type="ChEBI" id="CHEBI:57692"/>
    </cofactor>
</comment>
<accession>A0A6A6Q9Z9</accession>
<evidence type="ECO:0000256" key="5">
    <source>
        <dbReference type="SAM" id="SignalP"/>
    </source>
</evidence>
<evidence type="ECO:0000313" key="7">
    <source>
        <dbReference type="EMBL" id="KAF2488247.1"/>
    </source>
</evidence>
<gene>
    <name evidence="7" type="ORF">BDY17DRAFT_290479</name>
</gene>
<dbReference type="PANTHER" id="PTHR11552">
    <property type="entry name" value="GLUCOSE-METHANOL-CHOLINE GMC OXIDOREDUCTASE"/>
    <property type="match status" value="1"/>
</dbReference>
<reference evidence="7" key="1">
    <citation type="journal article" date="2020" name="Stud. Mycol.">
        <title>101 Dothideomycetes genomes: a test case for predicting lifestyles and emergence of pathogens.</title>
        <authorList>
            <person name="Haridas S."/>
            <person name="Albert R."/>
            <person name="Binder M."/>
            <person name="Bloem J."/>
            <person name="Labutti K."/>
            <person name="Salamov A."/>
            <person name="Andreopoulos B."/>
            <person name="Baker S."/>
            <person name="Barry K."/>
            <person name="Bills G."/>
            <person name="Bluhm B."/>
            <person name="Cannon C."/>
            <person name="Castanera R."/>
            <person name="Culley D."/>
            <person name="Daum C."/>
            <person name="Ezra D."/>
            <person name="Gonzalez J."/>
            <person name="Henrissat B."/>
            <person name="Kuo A."/>
            <person name="Liang C."/>
            <person name="Lipzen A."/>
            <person name="Lutzoni F."/>
            <person name="Magnuson J."/>
            <person name="Mondo S."/>
            <person name="Nolan M."/>
            <person name="Ohm R."/>
            <person name="Pangilinan J."/>
            <person name="Park H.-J."/>
            <person name="Ramirez L."/>
            <person name="Alfaro M."/>
            <person name="Sun H."/>
            <person name="Tritt A."/>
            <person name="Yoshinaga Y."/>
            <person name="Zwiers L.-H."/>
            <person name="Turgeon B."/>
            <person name="Goodwin S."/>
            <person name="Spatafora J."/>
            <person name="Crous P."/>
            <person name="Grigoriev I."/>
        </authorList>
    </citation>
    <scope>NUCLEOTIDE SEQUENCE</scope>
    <source>
        <strain evidence="7">CBS 113389</strain>
    </source>
</reference>
<dbReference type="InterPro" id="IPR012132">
    <property type="entry name" value="GMC_OxRdtase"/>
</dbReference>